<gene>
    <name evidence="6" type="ORF">Ocin01_01250</name>
</gene>
<name>A0A1D2NJK7_ORCCI</name>
<keyword evidence="3" id="KW-0862">Zinc</keyword>
<dbReference type="GO" id="GO:0008270">
    <property type="term" value="F:zinc ion binding"/>
    <property type="evidence" value="ECO:0007669"/>
    <property type="project" value="UniProtKB-KW"/>
</dbReference>
<feature type="compositionally biased region" description="Basic and acidic residues" evidence="4">
    <location>
        <begin position="238"/>
        <end position="318"/>
    </location>
</feature>
<organism evidence="6 7">
    <name type="scientific">Orchesella cincta</name>
    <name type="common">Springtail</name>
    <name type="synonym">Podura cincta</name>
    <dbReference type="NCBI Taxonomy" id="48709"/>
    <lineage>
        <taxon>Eukaryota</taxon>
        <taxon>Metazoa</taxon>
        <taxon>Ecdysozoa</taxon>
        <taxon>Arthropoda</taxon>
        <taxon>Hexapoda</taxon>
        <taxon>Collembola</taxon>
        <taxon>Entomobryomorpha</taxon>
        <taxon>Entomobryoidea</taxon>
        <taxon>Orchesellidae</taxon>
        <taxon>Orchesellinae</taxon>
        <taxon>Orchesella</taxon>
    </lineage>
</organism>
<keyword evidence="7" id="KW-1185">Reference proteome</keyword>
<evidence type="ECO:0000256" key="3">
    <source>
        <dbReference type="ARBA" id="ARBA00022833"/>
    </source>
</evidence>
<comment type="caution">
    <text evidence="6">The sequence shown here is derived from an EMBL/GenBank/DDBJ whole genome shotgun (WGS) entry which is preliminary data.</text>
</comment>
<evidence type="ECO:0000313" key="6">
    <source>
        <dbReference type="EMBL" id="ODN05409.1"/>
    </source>
</evidence>
<dbReference type="PROSITE" id="PS51800">
    <property type="entry name" value="ZF_CHHC_U11_48K"/>
    <property type="match status" value="2"/>
</dbReference>
<proteinExistence type="predicted"/>
<protein>
    <recommendedName>
        <fullName evidence="5">CHHC U11-48K-type domain-containing protein</fullName>
    </recommendedName>
</protein>
<evidence type="ECO:0000256" key="2">
    <source>
        <dbReference type="ARBA" id="ARBA00022771"/>
    </source>
</evidence>
<dbReference type="Pfam" id="PF05253">
    <property type="entry name" value="zf-U11-48K"/>
    <property type="match status" value="1"/>
</dbReference>
<dbReference type="EMBL" id="LJIJ01000023">
    <property type="protein sequence ID" value="ODN05409.1"/>
    <property type="molecule type" value="Genomic_DNA"/>
</dbReference>
<feature type="region of interest" description="Disordered" evidence="4">
    <location>
        <begin position="215"/>
        <end position="399"/>
    </location>
</feature>
<accession>A0A1D2NJK7</accession>
<feature type="compositionally biased region" description="Basic and acidic residues" evidence="4">
    <location>
        <begin position="215"/>
        <end position="230"/>
    </location>
</feature>
<keyword evidence="2" id="KW-0863">Zinc-finger</keyword>
<dbReference type="OrthoDB" id="196103at2759"/>
<feature type="compositionally biased region" description="Basic and acidic residues" evidence="4">
    <location>
        <begin position="325"/>
        <end position="353"/>
    </location>
</feature>
<dbReference type="InterPro" id="IPR036236">
    <property type="entry name" value="Znf_C2H2_sf"/>
</dbReference>
<evidence type="ECO:0000256" key="1">
    <source>
        <dbReference type="ARBA" id="ARBA00022723"/>
    </source>
</evidence>
<dbReference type="SUPFAM" id="SSF57667">
    <property type="entry name" value="beta-beta-alpha zinc fingers"/>
    <property type="match status" value="1"/>
</dbReference>
<dbReference type="AlphaFoldDB" id="A0A1D2NJK7"/>
<dbReference type="InterPro" id="IPR022776">
    <property type="entry name" value="TRM13/UPF0224_CHHC_Znf_dom"/>
</dbReference>
<reference evidence="6 7" key="1">
    <citation type="journal article" date="2016" name="Genome Biol. Evol.">
        <title>Gene Family Evolution Reflects Adaptation to Soil Environmental Stressors in the Genome of the Collembolan Orchesella cincta.</title>
        <authorList>
            <person name="Faddeeva-Vakhrusheva A."/>
            <person name="Derks M.F."/>
            <person name="Anvar S.Y."/>
            <person name="Agamennone V."/>
            <person name="Suring W."/>
            <person name="Smit S."/>
            <person name="van Straalen N.M."/>
            <person name="Roelofs D."/>
        </authorList>
    </citation>
    <scope>NUCLEOTIDE SEQUENCE [LARGE SCALE GENOMIC DNA]</scope>
    <source>
        <tissue evidence="6">Mixed pool</tissue>
    </source>
</reference>
<sequence length="429" mass="50196">MTTEFILAPGEEFVQCPYNLSHTITNAKILIHLDKCRRSYLNGLSESAQKRAMRICRHNATHHIPYPEMKFHEERCKDAFSVVKYLAYHNSEEGNRDYEKEKTLRQEKESIKLEHQCSSGRAETKPNVSNAWDLEEEDWEAEDTGYKAGYDPKEKLKNEVVLYVPAGLTKSERKKFRLEVREKTAESSMTGEKLELPTALRYEHKPDLTALHIADTVKKEETPQEVEKVETISPQDYEDSRRQRRDNESGSSSRNRDRDRDRRSPDGDSDRNYTRSSDRDRDRNYPRSSDRDRERNYPRSSDRDRDRDYRRSSDKDRNGYQSGSSRREDKSYSESSRKDYDRGDYNERSHSPDGDAYYARQSGNDNIRSEAPRSQSPPPSTSRGSHYDSADETEVDMTFASRREKAEYIDDDFLGFDPFTKDDVQTVQD</sequence>
<dbReference type="Proteomes" id="UP000094527">
    <property type="component" value="Unassembled WGS sequence"/>
</dbReference>
<feature type="domain" description="CHHC U11-48K-type" evidence="5">
    <location>
        <begin position="13"/>
        <end position="40"/>
    </location>
</feature>
<evidence type="ECO:0000313" key="7">
    <source>
        <dbReference type="Proteomes" id="UP000094527"/>
    </source>
</evidence>
<evidence type="ECO:0000256" key="4">
    <source>
        <dbReference type="SAM" id="MobiDB-lite"/>
    </source>
</evidence>
<feature type="domain" description="CHHC U11-48K-type" evidence="5">
    <location>
        <begin position="53"/>
        <end position="80"/>
    </location>
</feature>
<keyword evidence="1" id="KW-0479">Metal-binding</keyword>
<evidence type="ECO:0000259" key="5">
    <source>
        <dbReference type="PROSITE" id="PS51800"/>
    </source>
</evidence>